<dbReference type="Proteomes" id="UP000770717">
    <property type="component" value="Unassembled WGS sequence"/>
</dbReference>
<dbReference type="InterPro" id="IPR013106">
    <property type="entry name" value="Ig_V-set"/>
</dbReference>
<name>A0A8J6E963_ELECQ</name>
<comment type="caution">
    <text evidence="2">The sequence shown here is derived from an EMBL/GenBank/DDBJ whole genome shotgun (WGS) entry which is preliminary data.</text>
</comment>
<dbReference type="Pfam" id="PF07686">
    <property type="entry name" value="V-set"/>
    <property type="match status" value="1"/>
</dbReference>
<dbReference type="EMBL" id="WNTK01010143">
    <property type="protein sequence ID" value="KAG9462653.1"/>
    <property type="molecule type" value="Genomic_DNA"/>
</dbReference>
<gene>
    <name evidence="2" type="ORF">GDO78_013642</name>
</gene>
<reference evidence="2" key="1">
    <citation type="thesis" date="2020" institute="ProQuest LLC" country="789 East Eisenhower Parkway, Ann Arbor, MI, USA">
        <title>Comparative Genomics and Chromosome Evolution.</title>
        <authorList>
            <person name="Mudd A.B."/>
        </authorList>
    </citation>
    <scope>NUCLEOTIDE SEQUENCE</scope>
    <source>
        <strain evidence="2">HN-11 Male</strain>
        <tissue evidence="2">Kidney and liver</tissue>
    </source>
</reference>
<protein>
    <recommendedName>
        <fullName evidence="1">Immunoglobulin V-set domain-containing protein</fullName>
    </recommendedName>
</protein>
<dbReference type="SUPFAM" id="SSF48726">
    <property type="entry name" value="Immunoglobulin"/>
    <property type="match status" value="1"/>
</dbReference>
<proteinExistence type="predicted"/>
<evidence type="ECO:0000259" key="1">
    <source>
        <dbReference type="Pfam" id="PF07686"/>
    </source>
</evidence>
<sequence>MTQESVISASLNQQVTLSCQLNTGPVLETYYPYWLQQKPGQPPRVLIYNTNIRPSGTPNRFSGSRSGSFAYLTI</sequence>
<accession>A0A8J6E963</accession>
<dbReference type="InterPro" id="IPR050150">
    <property type="entry name" value="IgV_Light_Chain"/>
</dbReference>
<dbReference type="OrthoDB" id="8908372at2759"/>
<feature type="domain" description="Immunoglobulin V-set" evidence="1">
    <location>
        <begin position="3"/>
        <end position="74"/>
    </location>
</feature>
<evidence type="ECO:0000313" key="2">
    <source>
        <dbReference type="EMBL" id="KAG9462653.1"/>
    </source>
</evidence>
<evidence type="ECO:0000313" key="3">
    <source>
        <dbReference type="Proteomes" id="UP000770717"/>
    </source>
</evidence>
<dbReference type="InterPro" id="IPR036179">
    <property type="entry name" value="Ig-like_dom_sf"/>
</dbReference>
<organism evidence="2 3">
    <name type="scientific">Eleutherodactylus coqui</name>
    <name type="common">Puerto Rican coqui</name>
    <dbReference type="NCBI Taxonomy" id="57060"/>
    <lineage>
        <taxon>Eukaryota</taxon>
        <taxon>Metazoa</taxon>
        <taxon>Chordata</taxon>
        <taxon>Craniata</taxon>
        <taxon>Vertebrata</taxon>
        <taxon>Euteleostomi</taxon>
        <taxon>Amphibia</taxon>
        <taxon>Batrachia</taxon>
        <taxon>Anura</taxon>
        <taxon>Neobatrachia</taxon>
        <taxon>Hyloidea</taxon>
        <taxon>Eleutherodactylidae</taxon>
        <taxon>Eleutherodactylinae</taxon>
        <taxon>Eleutherodactylus</taxon>
        <taxon>Eleutherodactylus</taxon>
    </lineage>
</organism>
<keyword evidence="3" id="KW-1185">Reference proteome</keyword>
<dbReference type="PANTHER" id="PTHR23267">
    <property type="entry name" value="IMMUNOGLOBULIN LIGHT CHAIN"/>
    <property type="match status" value="1"/>
</dbReference>
<dbReference type="Gene3D" id="2.60.40.10">
    <property type="entry name" value="Immunoglobulins"/>
    <property type="match status" value="1"/>
</dbReference>
<dbReference type="InterPro" id="IPR013783">
    <property type="entry name" value="Ig-like_fold"/>
</dbReference>
<dbReference type="AlphaFoldDB" id="A0A8J6E963"/>